<dbReference type="RefSeq" id="WP_183353039.1">
    <property type="nucleotide sequence ID" value="NZ_BLXX01000001.1"/>
</dbReference>
<dbReference type="GO" id="GO:0005886">
    <property type="term" value="C:plasma membrane"/>
    <property type="evidence" value="ECO:0007669"/>
    <property type="project" value="TreeGrafter"/>
</dbReference>
<dbReference type="AlphaFoldDB" id="A0A6V8MDY2"/>
<dbReference type="Proteomes" id="UP000556026">
    <property type="component" value="Unassembled WGS sequence"/>
</dbReference>
<dbReference type="Pfam" id="PF09335">
    <property type="entry name" value="VTT_dom"/>
    <property type="match status" value="1"/>
</dbReference>
<sequence length="215" mass="25043">MQQFLREYLQVHGYWVLFVGTFLEGEAILIFAGFLAFQGYLSIYGVILSAFAGSFLGDQFYFHIGRIKGPALLRLFSTIARKFRKGLKLIERYGSFVAFVSRYTYGFRILLPIILGMTNLSARRFLVLNLLSALSWAIVFSLAGYLFGKGAELFFDDLERYEPYLLLALAGLTGCMWLSHFFAHRWRRRRARARLKRMRAWRAEKENQENEDDID</sequence>
<evidence type="ECO:0000313" key="4">
    <source>
        <dbReference type="Proteomes" id="UP000556026"/>
    </source>
</evidence>
<dbReference type="InterPro" id="IPR032816">
    <property type="entry name" value="VTT_dom"/>
</dbReference>
<dbReference type="EMBL" id="BLXX01000001">
    <property type="protein sequence ID" value="GFO58191.1"/>
    <property type="molecule type" value="Genomic_DNA"/>
</dbReference>
<feature type="transmembrane region" description="Helical" evidence="1">
    <location>
        <begin position="12"/>
        <end position="37"/>
    </location>
</feature>
<dbReference type="PANTHER" id="PTHR42709:SF2">
    <property type="entry name" value="INNER MEMBRANE PROTEIN YOHD"/>
    <property type="match status" value="1"/>
</dbReference>
<keyword evidence="1" id="KW-0812">Transmembrane</keyword>
<feature type="transmembrane region" description="Helical" evidence="1">
    <location>
        <begin position="125"/>
        <end position="148"/>
    </location>
</feature>
<comment type="caution">
    <text evidence="3">The sequence shown here is derived from an EMBL/GenBank/DDBJ whole genome shotgun (WGS) entry which is preliminary data.</text>
</comment>
<name>A0A6V8MDY2_9BACT</name>
<protein>
    <submittedName>
        <fullName evidence="3">Membrane protein</fullName>
    </submittedName>
</protein>
<gene>
    <name evidence="3" type="ORF">GMST_05160</name>
</gene>
<keyword evidence="4" id="KW-1185">Reference proteome</keyword>
<proteinExistence type="predicted"/>
<evidence type="ECO:0000313" key="3">
    <source>
        <dbReference type="EMBL" id="GFO58191.1"/>
    </source>
</evidence>
<accession>A0A6V8MDY2</accession>
<dbReference type="InterPro" id="IPR051311">
    <property type="entry name" value="DedA_domain"/>
</dbReference>
<organism evidence="3 4">
    <name type="scientific">Geomonas silvestris</name>
    <dbReference type="NCBI Taxonomy" id="2740184"/>
    <lineage>
        <taxon>Bacteria</taxon>
        <taxon>Pseudomonadati</taxon>
        <taxon>Thermodesulfobacteriota</taxon>
        <taxon>Desulfuromonadia</taxon>
        <taxon>Geobacterales</taxon>
        <taxon>Geobacteraceae</taxon>
        <taxon>Geomonas</taxon>
    </lineage>
</organism>
<reference evidence="4" key="1">
    <citation type="submission" date="2020-06" db="EMBL/GenBank/DDBJ databases">
        <title>Draft genomic sequence of Geomonas sp. Red330.</title>
        <authorList>
            <person name="Itoh H."/>
            <person name="Zhenxing X."/>
            <person name="Ushijima N."/>
            <person name="Masuda Y."/>
            <person name="Shiratori Y."/>
            <person name="Senoo K."/>
        </authorList>
    </citation>
    <scope>NUCLEOTIDE SEQUENCE [LARGE SCALE GENOMIC DNA]</scope>
    <source>
        <strain evidence="4">Red330</strain>
    </source>
</reference>
<dbReference type="PANTHER" id="PTHR42709">
    <property type="entry name" value="ALKALINE PHOSPHATASE LIKE PROTEIN"/>
    <property type="match status" value="1"/>
</dbReference>
<feature type="domain" description="VTT" evidence="2">
    <location>
        <begin position="25"/>
        <end position="145"/>
    </location>
</feature>
<keyword evidence="1" id="KW-0472">Membrane</keyword>
<feature type="transmembrane region" description="Helical" evidence="1">
    <location>
        <begin position="164"/>
        <end position="183"/>
    </location>
</feature>
<evidence type="ECO:0000256" key="1">
    <source>
        <dbReference type="SAM" id="Phobius"/>
    </source>
</evidence>
<keyword evidence="1" id="KW-1133">Transmembrane helix</keyword>
<feature type="transmembrane region" description="Helical" evidence="1">
    <location>
        <begin position="43"/>
        <end position="64"/>
    </location>
</feature>
<evidence type="ECO:0000259" key="2">
    <source>
        <dbReference type="Pfam" id="PF09335"/>
    </source>
</evidence>